<dbReference type="EMBL" id="VLXZ01000008">
    <property type="protein sequence ID" value="TSB46043.1"/>
    <property type="molecule type" value="Genomic_DNA"/>
</dbReference>
<dbReference type="GO" id="GO:0046983">
    <property type="term" value="F:protein dimerization activity"/>
    <property type="evidence" value="ECO:0007669"/>
    <property type="project" value="InterPro"/>
</dbReference>
<dbReference type="PANTHER" id="PTHR24421:SF63">
    <property type="entry name" value="SENSOR HISTIDINE KINASE DESK"/>
    <property type="match status" value="1"/>
</dbReference>
<dbReference type="GO" id="GO:0000155">
    <property type="term" value="F:phosphorelay sensor kinase activity"/>
    <property type="evidence" value="ECO:0007669"/>
    <property type="project" value="InterPro"/>
</dbReference>
<dbReference type="Pfam" id="PF07730">
    <property type="entry name" value="HisKA_3"/>
    <property type="match status" value="1"/>
</dbReference>
<protein>
    <recommendedName>
        <fullName evidence="2">histidine kinase</fullName>
        <ecNumber evidence="2">2.7.13.3</ecNumber>
    </recommendedName>
</protein>
<keyword evidence="6" id="KW-0175">Coiled coil</keyword>
<evidence type="ECO:0000256" key="6">
    <source>
        <dbReference type="SAM" id="Coils"/>
    </source>
</evidence>
<dbReference type="CDD" id="cd16917">
    <property type="entry name" value="HATPase_UhpB-NarQ-NarX-like"/>
    <property type="match status" value="1"/>
</dbReference>
<comment type="catalytic activity">
    <reaction evidence="1">
        <text>ATP + protein L-histidine = ADP + protein N-phospho-L-histidine.</text>
        <dbReference type="EC" id="2.7.13.3"/>
    </reaction>
</comment>
<keyword evidence="4 11" id="KW-0418">Kinase</keyword>
<dbReference type="AlphaFoldDB" id="A0A553ZX75"/>
<dbReference type="EC" id="2.7.13.3" evidence="2"/>
<dbReference type="Proteomes" id="UP000318521">
    <property type="component" value="Unassembled WGS sequence"/>
</dbReference>
<dbReference type="Pfam" id="PF02518">
    <property type="entry name" value="HATPase_c"/>
    <property type="match status" value="1"/>
</dbReference>
<dbReference type="OrthoDB" id="9797605at2"/>
<dbReference type="PANTHER" id="PTHR24421">
    <property type="entry name" value="NITRATE/NITRITE SENSOR PROTEIN NARX-RELATED"/>
    <property type="match status" value="1"/>
</dbReference>
<evidence type="ECO:0000313" key="11">
    <source>
        <dbReference type="EMBL" id="TSB46043.1"/>
    </source>
</evidence>
<feature type="transmembrane region" description="Helical" evidence="7">
    <location>
        <begin position="12"/>
        <end position="32"/>
    </location>
</feature>
<feature type="transmembrane region" description="Helical" evidence="7">
    <location>
        <begin position="132"/>
        <end position="151"/>
    </location>
</feature>
<name>A0A553ZX75_9BACI</name>
<evidence type="ECO:0000313" key="12">
    <source>
        <dbReference type="Proteomes" id="UP000318521"/>
    </source>
</evidence>
<keyword evidence="7" id="KW-0812">Transmembrane</keyword>
<feature type="domain" description="DesK/YvfT N-terminal" evidence="10">
    <location>
        <begin position="9"/>
        <end position="153"/>
    </location>
</feature>
<feature type="coiled-coil region" evidence="6">
    <location>
        <begin position="152"/>
        <end position="186"/>
    </location>
</feature>
<dbReference type="Gene3D" id="1.20.5.1930">
    <property type="match status" value="1"/>
</dbReference>
<evidence type="ECO:0000259" key="8">
    <source>
        <dbReference type="Pfam" id="PF02518"/>
    </source>
</evidence>
<feature type="domain" description="Signal transduction histidine kinase subgroup 3 dimerisation and phosphoacceptor" evidence="9">
    <location>
        <begin position="181"/>
        <end position="244"/>
    </location>
</feature>
<evidence type="ECO:0000259" key="10">
    <source>
        <dbReference type="Pfam" id="PF23540"/>
    </source>
</evidence>
<evidence type="ECO:0000256" key="5">
    <source>
        <dbReference type="ARBA" id="ARBA00023012"/>
    </source>
</evidence>
<dbReference type="Gene3D" id="3.30.565.10">
    <property type="entry name" value="Histidine kinase-like ATPase, C-terminal domain"/>
    <property type="match status" value="1"/>
</dbReference>
<dbReference type="InterPro" id="IPR036890">
    <property type="entry name" value="HATPase_C_sf"/>
</dbReference>
<keyword evidence="5" id="KW-0902">Two-component regulatory system</keyword>
<gene>
    <name evidence="11" type="ORF">FN960_14185</name>
</gene>
<evidence type="ECO:0000256" key="7">
    <source>
        <dbReference type="SAM" id="Phobius"/>
    </source>
</evidence>
<evidence type="ECO:0000256" key="2">
    <source>
        <dbReference type="ARBA" id="ARBA00012438"/>
    </source>
</evidence>
<dbReference type="SUPFAM" id="SSF55874">
    <property type="entry name" value="ATPase domain of HSP90 chaperone/DNA topoisomerase II/histidine kinase"/>
    <property type="match status" value="1"/>
</dbReference>
<feature type="transmembrane region" description="Helical" evidence="7">
    <location>
        <begin position="107"/>
        <end position="126"/>
    </location>
</feature>
<keyword evidence="7" id="KW-0472">Membrane</keyword>
<feature type="domain" description="Histidine kinase/HSP90-like ATPase" evidence="8">
    <location>
        <begin position="285"/>
        <end position="371"/>
    </location>
</feature>
<dbReference type="InterPro" id="IPR056374">
    <property type="entry name" value="DesK/YvfT_N"/>
</dbReference>
<feature type="transmembrane region" description="Helical" evidence="7">
    <location>
        <begin position="64"/>
        <end position="95"/>
    </location>
</feature>
<evidence type="ECO:0000256" key="1">
    <source>
        <dbReference type="ARBA" id="ARBA00000085"/>
    </source>
</evidence>
<keyword evidence="7" id="KW-1133">Transmembrane helix</keyword>
<sequence>MLDKIQKLNFHTYSGISPYIWAVFFILPFYYIFQFSFEVNMISSVILTISFFIFYRIAFLSKGWLVYLWTFILMGISTSTIFLFGYTFFAFFIAYFIGNIRNKRSFYLLYIFHLVSTSFSINYGIIYAPNLFLPQLAFVIIAWISVILLPFSTHNKNERDILEDKLEDANEQLSELIKLKERQRIARDLHDTLGQSLSMIGLKSELARKLIYKDPQKAALEIKEVQQTARTSLHEVRKLVSSMRGLRLRDEQILSAQMLKAAHISWARHEEDKDLINNINLITENILAMCLKEAVTNVVKHSNATECEVFLQTDHDQLIMIVRDNGTFKAGENYFEKGNGLAGMKERLEFVNGSLTIDTSDGTELRIQVPYDIKIIYKDENS</sequence>
<comment type="caution">
    <text evidence="11">The sequence shown here is derived from an EMBL/GenBank/DDBJ whole genome shotgun (WGS) entry which is preliminary data.</text>
</comment>
<dbReference type="InterPro" id="IPR011712">
    <property type="entry name" value="Sig_transdc_His_kin_sub3_dim/P"/>
</dbReference>
<dbReference type="InterPro" id="IPR003594">
    <property type="entry name" value="HATPase_dom"/>
</dbReference>
<keyword evidence="3" id="KW-0808">Transferase</keyword>
<evidence type="ECO:0000256" key="4">
    <source>
        <dbReference type="ARBA" id="ARBA00022777"/>
    </source>
</evidence>
<reference evidence="11 12" key="1">
    <citation type="submission" date="2019-07" db="EMBL/GenBank/DDBJ databases">
        <authorList>
            <person name="Park Y.J."/>
            <person name="Jeong S.E."/>
            <person name="Jung H.S."/>
        </authorList>
    </citation>
    <scope>NUCLEOTIDE SEQUENCE [LARGE SCALE GENOMIC DNA]</scope>
    <source>
        <strain evidence="12">P16(2019)</strain>
    </source>
</reference>
<feature type="transmembrane region" description="Helical" evidence="7">
    <location>
        <begin position="39"/>
        <end position="58"/>
    </location>
</feature>
<dbReference type="Pfam" id="PF23540">
    <property type="entry name" value="DesK_N"/>
    <property type="match status" value="1"/>
</dbReference>
<dbReference type="InterPro" id="IPR050482">
    <property type="entry name" value="Sensor_HK_TwoCompSys"/>
</dbReference>
<evidence type="ECO:0000256" key="3">
    <source>
        <dbReference type="ARBA" id="ARBA00022679"/>
    </source>
</evidence>
<organism evidence="11 12">
    <name type="scientific">Alkalicoccobacillus porphyridii</name>
    <dbReference type="NCBI Taxonomy" id="2597270"/>
    <lineage>
        <taxon>Bacteria</taxon>
        <taxon>Bacillati</taxon>
        <taxon>Bacillota</taxon>
        <taxon>Bacilli</taxon>
        <taxon>Bacillales</taxon>
        <taxon>Bacillaceae</taxon>
        <taxon>Alkalicoccobacillus</taxon>
    </lineage>
</organism>
<evidence type="ECO:0000259" key="9">
    <source>
        <dbReference type="Pfam" id="PF07730"/>
    </source>
</evidence>
<proteinExistence type="predicted"/>
<keyword evidence="12" id="KW-1185">Reference proteome</keyword>
<dbReference type="GO" id="GO:0016020">
    <property type="term" value="C:membrane"/>
    <property type="evidence" value="ECO:0007669"/>
    <property type="project" value="InterPro"/>
</dbReference>
<accession>A0A553ZX75</accession>
<dbReference type="RefSeq" id="WP_143849383.1">
    <property type="nucleotide sequence ID" value="NZ_VLXZ01000008.1"/>
</dbReference>